<accession>A0ABU1AFP0</accession>
<reference evidence="2 3" key="1">
    <citation type="submission" date="2023-04" db="EMBL/GenBank/DDBJ databases">
        <title>A novel bacteria isolated from coastal sediment.</title>
        <authorList>
            <person name="Liu X.-J."/>
            <person name="Du Z.-J."/>
        </authorList>
    </citation>
    <scope>NUCLEOTIDE SEQUENCE [LARGE SCALE GENOMIC DNA]</scope>
    <source>
        <strain evidence="2 3">SDUM461004</strain>
    </source>
</reference>
<evidence type="ECO:0000313" key="3">
    <source>
        <dbReference type="Proteomes" id="UP001243717"/>
    </source>
</evidence>
<evidence type="ECO:0000313" key="2">
    <source>
        <dbReference type="EMBL" id="MDQ8193644.1"/>
    </source>
</evidence>
<dbReference type="Proteomes" id="UP001243717">
    <property type="component" value="Unassembled WGS sequence"/>
</dbReference>
<dbReference type="RefSeq" id="WP_425609234.1">
    <property type="nucleotide sequence ID" value="NZ_JARXIC010000005.1"/>
</dbReference>
<dbReference type="Pfam" id="PF07963">
    <property type="entry name" value="N_methyl"/>
    <property type="match status" value="1"/>
</dbReference>
<organism evidence="2 3">
    <name type="scientific">Thalassobacterium sedimentorum</name>
    <dbReference type="NCBI Taxonomy" id="3041258"/>
    <lineage>
        <taxon>Bacteria</taxon>
        <taxon>Pseudomonadati</taxon>
        <taxon>Verrucomicrobiota</taxon>
        <taxon>Opitutia</taxon>
        <taxon>Puniceicoccales</taxon>
        <taxon>Coraliomargaritaceae</taxon>
        <taxon>Thalassobacterium</taxon>
    </lineage>
</organism>
<protein>
    <submittedName>
        <fullName evidence="2">Prepilin-type N-terminal cleavage/methylation domain-containing protein</fullName>
    </submittedName>
</protein>
<dbReference type="SUPFAM" id="SSF54523">
    <property type="entry name" value="Pili subunits"/>
    <property type="match status" value="1"/>
</dbReference>
<dbReference type="PANTHER" id="PTHR30093">
    <property type="entry name" value="GENERAL SECRETION PATHWAY PROTEIN G"/>
    <property type="match status" value="1"/>
</dbReference>
<keyword evidence="1" id="KW-1133">Transmembrane helix</keyword>
<dbReference type="InterPro" id="IPR012902">
    <property type="entry name" value="N_methyl_site"/>
</dbReference>
<keyword evidence="3" id="KW-1185">Reference proteome</keyword>
<dbReference type="Gene3D" id="3.30.700.10">
    <property type="entry name" value="Glycoprotein, Type 4 Pilin"/>
    <property type="match status" value="1"/>
</dbReference>
<keyword evidence="1" id="KW-0812">Transmembrane</keyword>
<gene>
    <name evidence="2" type="ORF">QEH59_04370</name>
</gene>
<keyword evidence="1" id="KW-0472">Membrane</keyword>
<name>A0ABU1AFP0_9BACT</name>
<feature type="transmembrane region" description="Helical" evidence="1">
    <location>
        <begin position="21"/>
        <end position="43"/>
    </location>
</feature>
<dbReference type="EMBL" id="JARXIC010000005">
    <property type="protein sequence ID" value="MDQ8193644.1"/>
    <property type="molecule type" value="Genomic_DNA"/>
</dbReference>
<proteinExistence type="predicted"/>
<dbReference type="NCBIfam" id="TIGR02532">
    <property type="entry name" value="IV_pilin_GFxxxE"/>
    <property type="match status" value="1"/>
</dbReference>
<comment type="caution">
    <text evidence="2">The sequence shown here is derived from an EMBL/GenBank/DDBJ whole genome shotgun (WGS) entry which is preliminary data.</text>
</comment>
<evidence type="ECO:0000256" key="1">
    <source>
        <dbReference type="SAM" id="Phobius"/>
    </source>
</evidence>
<dbReference type="InterPro" id="IPR045584">
    <property type="entry name" value="Pilin-like"/>
</dbReference>
<sequence length="234" mass="25522">MTNTSYSIPRRHIQKNRFIRNGFTLIELLVVIAIIAILAGILIPTLGKVRRIAQQTQCASNLRHIGEAILLYAGENNGELPGRDAGLYGQISAEYNYTNKDKFTLVTYLLPYFEITNGEGDVEVMQCPASEAALDSTHASYLANNAVLMNNGMTGRPFGKSYGAKGLLLSQLANPADAVAMFDLDAEIWRTLGNASPNNTPTEAVHGTTRNFLYLDGHVSAMPLDYDPRATAVQ</sequence>